<organism evidence="2 3">
    <name type="scientific">Tetradesmus obliquus</name>
    <name type="common">Green alga</name>
    <name type="synonym">Acutodesmus obliquus</name>
    <dbReference type="NCBI Taxonomy" id="3088"/>
    <lineage>
        <taxon>Eukaryota</taxon>
        <taxon>Viridiplantae</taxon>
        <taxon>Chlorophyta</taxon>
        <taxon>core chlorophytes</taxon>
        <taxon>Chlorophyceae</taxon>
        <taxon>CS clade</taxon>
        <taxon>Sphaeropleales</taxon>
        <taxon>Scenedesmaceae</taxon>
        <taxon>Tetradesmus</taxon>
    </lineage>
</organism>
<reference evidence="2 3" key="1">
    <citation type="submission" date="2023-05" db="EMBL/GenBank/DDBJ databases">
        <title>A 100% complete, gapless, phased diploid assembly of the Scenedesmus obliquus UTEX 3031 genome.</title>
        <authorList>
            <person name="Biondi T.C."/>
            <person name="Hanschen E.R."/>
            <person name="Kwon T."/>
            <person name="Eng W."/>
            <person name="Kruse C.P.S."/>
            <person name="Koehler S.I."/>
            <person name="Kunde Y."/>
            <person name="Gleasner C.D."/>
            <person name="You Mak K.T."/>
            <person name="Polle J."/>
            <person name="Hovde B.T."/>
            <person name="Starkenburg S.R."/>
        </authorList>
    </citation>
    <scope>NUCLEOTIDE SEQUENCE [LARGE SCALE GENOMIC DNA]</scope>
    <source>
        <strain evidence="2 3">DOE0152z</strain>
    </source>
</reference>
<proteinExistence type="predicted"/>
<accession>A0ABY8UU00</accession>
<gene>
    <name evidence="2" type="ORF">OEZ85_013449</name>
</gene>
<dbReference type="Proteomes" id="UP001244341">
    <property type="component" value="Chromosome 17b"/>
</dbReference>
<name>A0ABY8UU00_TETOB</name>
<feature type="region of interest" description="Disordered" evidence="1">
    <location>
        <begin position="75"/>
        <end position="99"/>
    </location>
</feature>
<evidence type="ECO:0000313" key="2">
    <source>
        <dbReference type="EMBL" id="WIA23761.1"/>
    </source>
</evidence>
<keyword evidence="3" id="KW-1185">Reference proteome</keyword>
<protein>
    <submittedName>
        <fullName evidence="2">Uncharacterized protein</fullName>
    </submittedName>
</protein>
<dbReference type="EMBL" id="CP126224">
    <property type="protein sequence ID" value="WIA23761.1"/>
    <property type="molecule type" value="Genomic_DNA"/>
</dbReference>
<evidence type="ECO:0000313" key="3">
    <source>
        <dbReference type="Proteomes" id="UP001244341"/>
    </source>
</evidence>
<sequence length="99" mass="10970">MELPASWCQAALRLLATGSSSNGAELAEGLCKRGLCMRFEDIVAAARDLRAAQTIQQVWRYGFMLNLASKASQQASHQKRRNCSRASHQPQAHCRRPLS</sequence>
<evidence type="ECO:0000256" key="1">
    <source>
        <dbReference type="SAM" id="MobiDB-lite"/>
    </source>
</evidence>